<dbReference type="AlphaFoldDB" id="A0AAV4QVE9"/>
<organism evidence="1 2">
    <name type="scientific">Caerostris extrusa</name>
    <name type="common">Bark spider</name>
    <name type="synonym">Caerostris bankana</name>
    <dbReference type="NCBI Taxonomy" id="172846"/>
    <lineage>
        <taxon>Eukaryota</taxon>
        <taxon>Metazoa</taxon>
        <taxon>Ecdysozoa</taxon>
        <taxon>Arthropoda</taxon>
        <taxon>Chelicerata</taxon>
        <taxon>Arachnida</taxon>
        <taxon>Araneae</taxon>
        <taxon>Araneomorphae</taxon>
        <taxon>Entelegynae</taxon>
        <taxon>Araneoidea</taxon>
        <taxon>Araneidae</taxon>
        <taxon>Caerostris</taxon>
    </lineage>
</organism>
<protein>
    <submittedName>
        <fullName evidence="1">Uncharacterized protein</fullName>
    </submittedName>
</protein>
<evidence type="ECO:0000313" key="1">
    <source>
        <dbReference type="EMBL" id="GIY12779.1"/>
    </source>
</evidence>
<dbReference type="EMBL" id="BPLR01006848">
    <property type="protein sequence ID" value="GIY12779.1"/>
    <property type="molecule type" value="Genomic_DNA"/>
</dbReference>
<sequence>MHLEGPKTRSDEHIKEPKNYSAQLAWRECFSAVVFPPPETRSKEDWNEWKKVTFKEPGLRLRMPFFPFFPFETVFFPSSYSKGINAATF</sequence>
<dbReference type="Proteomes" id="UP001054945">
    <property type="component" value="Unassembled WGS sequence"/>
</dbReference>
<keyword evidence="2" id="KW-1185">Reference proteome</keyword>
<reference evidence="1 2" key="1">
    <citation type="submission" date="2021-06" db="EMBL/GenBank/DDBJ databases">
        <title>Caerostris extrusa draft genome.</title>
        <authorList>
            <person name="Kono N."/>
            <person name="Arakawa K."/>
        </authorList>
    </citation>
    <scope>NUCLEOTIDE SEQUENCE [LARGE SCALE GENOMIC DNA]</scope>
</reference>
<evidence type="ECO:0000313" key="2">
    <source>
        <dbReference type="Proteomes" id="UP001054945"/>
    </source>
</evidence>
<proteinExistence type="predicted"/>
<comment type="caution">
    <text evidence="1">The sequence shown here is derived from an EMBL/GenBank/DDBJ whole genome shotgun (WGS) entry which is preliminary data.</text>
</comment>
<name>A0AAV4QVE9_CAEEX</name>
<accession>A0AAV4QVE9</accession>
<gene>
    <name evidence="1" type="ORF">CEXT_262701</name>
</gene>